<keyword evidence="1" id="KW-1133">Transmembrane helix</keyword>
<dbReference type="GeneID" id="26904781"/>
<keyword evidence="1" id="KW-0472">Membrane</keyword>
<proteinExistence type="predicted"/>
<evidence type="ECO:0000256" key="1">
    <source>
        <dbReference type="SAM" id="Phobius"/>
    </source>
</evidence>
<evidence type="ECO:0000313" key="2">
    <source>
        <dbReference type="EMBL" id="KPA81147.1"/>
    </source>
</evidence>
<feature type="transmembrane region" description="Helical" evidence="1">
    <location>
        <begin position="49"/>
        <end position="71"/>
    </location>
</feature>
<keyword evidence="3" id="KW-1185">Reference proteome</keyword>
<gene>
    <name evidence="2" type="ORF">ABB37_04490</name>
</gene>
<organism evidence="2 3">
    <name type="scientific">Leptomonas pyrrhocoris</name>
    <name type="common">Firebug parasite</name>
    <dbReference type="NCBI Taxonomy" id="157538"/>
    <lineage>
        <taxon>Eukaryota</taxon>
        <taxon>Discoba</taxon>
        <taxon>Euglenozoa</taxon>
        <taxon>Kinetoplastea</taxon>
        <taxon>Metakinetoplastina</taxon>
        <taxon>Trypanosomatida</taxon>
        <taxon>Trypanosomatidae</taxon>
        <taxon>Leishmaniinae</taxon>
        <taxon>Leptomonas</taxon>
    </lineage>
</organism>
<keyword evidence="1" id="KW-0812">Transmembrane</keyword>
<dbReference type="RefSeq" id="XP_015659586.1">
    <property type="nucleotide sequence ID" value="XM_015802185.1"/>
</dbReference>
<protein>
    <submittedName>
        <fullName evidence="2">Unspecified product</fullName>
    </submittedName>
</protein>
<name>A0A0M9G2Y0_LEPPY</name>
<dbReference type="OrthoDB" id="270065at2759"/>
<dbReference type="OMA" id="CIMTNWI"/>
<dbReference type="Proteomes" id="UP000037923">
    <property type="component" value="Unassembled WGS sequence"/>
</dbReference>
<dbReference type="VEuPathDB" id="TriTrypDB:LpyrH10_07_2970"/>
<reference evidence="2 3" key="1">
    <citation type="submission" date="2015-07" db="EMBL/GenBank/DDBJ databases">
        <title>High-quality genome of monoxenous trypanosomatid Leptomonas pyrrhocoris.</title>
        <authorList>
            <person name="Flegontov P."/>
            <person name="Butenko A."/>
            <person name="Firsov S."/>
            <person name="Vlcek C."/>
            <person name="Logacheva M.D."/>
            <person name="Field M."/>
            <person name="Filatov D."/>
            <person name="Flegontova O."/>
            <person name="Gerasimov E."/>
            <person name="Jackson A.P."/>
            <person name="Kelly S."/>
            <person name="Opperdoes F."/>
            <person name="O'Reilly A."/>
            <person name="Votypka J."/>
            <person name="Yurchenko V."/>
            <person name="Lukes J."/>
        </authorList>
    </citation>
    <scope>NUCLEOTIDE SEQUENCE [LARGE SCALE GENOMIC DNA]</scope>
    <source>
        <strain evidence="2">H10</strain>
    </source>
</reference>
<evidence type="ECO:0000313" key="3">
    <source>
        <dbReference type="Proteomes" id="UP000037923"/>
    </source>
</evidence>
<comment type="caution">
    <text evidence="2">The sequence shown here is derived from an EMBL/GenBank/DDBJ whole genome shotgun (WGS) entry which is preliminary data.</text>
</comment>
<sequence>MLRLSTALRSRVAPSSLHTLAHQLLDVQNASGRTLMSAMGPKCFSTQGMLLMGAANGMCFLTYCIMTNWIYEGYVDLWYGVYGLDDDDDDDDD</sequence>
<accession>A0A0M9G2Y0</accession>
<dbReference type="AlphaFoldDB" id="A0A0M9G2Y0"/>
<dbReference type="EMBL" id="LGTL01000007">
    <property type="protein sequence ID" value="KPA81147.1"/>
    <property type="molecule type" value="Genomic_DNA"/>
</dbReference>